<keyword evidence="1" id="KW-0812">Transmembrane</keyword>
<gene>
    <name evidence="2" type="ORF">PFISCL1PPCAC_21909</name>
</gene>
<sequence length="309" mass="34593">MTSGVCSLVYECAKALIPLSTFSFLLVLQLLTTLFRMTEVYGFIVICYCFMSTHVIFLTVIFVVDVTGKWSISRPSKVAGYFSLCLIPSIALWCLCIYFEENSHWAMQVATCVMGVTICSSLLSFICCIPTSAATASRLLQRMQPANSFRRLPVTQNVHISWIILRDNQEPESANALEKALQLAKNIVRAVAAVLLAFLPFISTVDDRALFLACLFLNLVMVCRFVARGVFPSGRYKTLEYRPVLFVAYGLVLAIVGTIVVPALYARMSAIVTFTLELVYILDDTEELNERWRKAPKVPLQPVQQLQQA</sequence>
<comment type="caution">
    <text evidence="2">The sequence shown here is derived from an EMBL/GenBank/DDBJ whole genome shotgun (WGS) entry which is preliminary data.</text>
</comment>
<dbReference type="AlphaFoldDB" id="A0AAV5WL69"/>
<feature type="transmembrane region" description="Helical" evidence="1">
    <location>
        <begin position="209"/>
        <end position="231"/>
    </location>
</feature>
<feature type="non-terminal residue" evidence="2">
    <location>
        <position position="309"/>
    </location>
</feature>
<reference evidence="2" key="1">
    <citation type="submission" date="2023-10" db="EMBL/GenBank/DDBJ databases">
        <title>Genome assembly of Pristionchus species.</title>
        <authorList>
            <person name="Yoshida K."/>
            <person name="Sommer R.J."/>
        </authorList>
    </citation>
    <scope>NUCLEOTIDE SEQUENCE</scope>
    <source>
        <strain evidence="2">RS5133</strain>
    </source>
</reference>
<protein>
    <recommendedName>
        <fullName evidence="4">G protein-coupled receptor</fullName>
    </recommendedName>
</protein>
<keyword evidence="3" id="KW-1185">Reference proteome</keyword>
<dbReference type="EMBL" id="BTSY01000005">
    <property type="protein sequence ID" value="GMT30612.1"/>
    <property type="molecule type" value="Genomic_DNA"/>
</dbReference>
<keyword evidence="1" id="KW-1133">Transmembrane helix</keyword>
<feature type="transmembrane region" description="Helical" evidence="1">
    <location>
        <begin position="243"/>
        <end position="265"/>
    </location>
</feature>
<feature type="transmembrane region" description="Helical" evidence="1">
    <location>
        <begin position="78"/>
        <end position="99"/>
    </location>
</feature>
<evidence type="ECO:0000313" key="3">
    <source>
        <dbReference type="Proteomes" id="UP001432322"/>
    </source>
</evidence>
<evidence type="ECO:0000313" key="2">
    <source>
        <dbReference type="EMBL" id="GMT30612.1"/>
    </source>
</evidence>
<evidence type="ECO:0008006" key="4">
    <source>
        <dbReference type="Google" id="ProtNLM"/>
    </source>
</evidence>
<feature type="transmembrane region" description="Helical" evidence="1">
    <location>
        <begin position="12"/>
        <end position="35"/>
    </location>
</feature>
<evidence type="ECO:0000256" key="1">
    <source>
        <dbReference type="SAM" id="Phobius"/>
    </source>
</evidence>
<feature type="transmembrane region" description="Helical" evidence="1">
    <location>
        <begin position="105"/>
        <end position="133"/>
    </location>
</feature>
<organism evidence="2 3">
    <name type="scientific">Pristionchus fissidentatus</name>
    <dbReference type="NCBI Taxonomy" id="1538716"/>
    <lineage>
        <taxon>Eukaryota</taxon>
        <taxon>Metazoa</taxon>
        <taxon>Ecdysozoa</taxon>
        <taxon>Nematoda</taxon>
        <taxon>Chromadorea</taxon>
        <taxon>Rhabditida</taxon>
        <taxon>Rhabditina</taxon>
        <taxon>Diplogasteromorpha</taxon>
        <taxon>Diplogasteroidea</taxon>
        <taxon>Neodiplogasteridae</taxon>
        <taxon>Pristionchus</taxon>
    </lineage>
</organism>
<dbReference type="Proteomes" id="UP001432322">
    <property type="component" value="Unassembled WGS sequence"/>
</dbReference>
<name>A0AAV5WL69_9BILA</name>
<keyword evidence="1" id="KW-0472">Membrane</keyword>
<feature type="transmembrane region" description="Helical" evidence="1">
    <location>
        <begin position="41"/>
        <end position="66"/>
    </location>
</feature>
<proteinExistence type="predicted"/>
<accession>A0AAV5WL69</accession>